<dbReference type="Proteomes" id="UP000823928">
    <property type="component" value="Unassembled WGS sequence"/>
</dbReference>
<comment type="similarity">
    <text evidence="1 7">Belongs to the universal ribosomal protein uL18 family.</text>
</comment>
<dbReference type="CDD" id="cd00432">
    <property type="entry name" value="Ribosomal_L18_L5e"/>
    <property type="match status" value="1"/>
</dbReference>
<evidence type="ECO:0000256" key="6">
    <source>
        <dbReference type="ARBA" id="ARBA00035197"/>
    </source>
</evidence>
<dbReference type="GO" id="GO:0008097">
    <property type="term" value="F:5S rRNA binding"/>
    <property type="evidence" value="ECO:0007669"/>
    <property type="project" value="TreeGrafter"/>
</dbReference>
<reference evidence="8" key="2">
    <citation type="journal article" date="2021" name="PeerJ">
        <title>Extensive microbial diversity within the chicken gut microbiome revealed by metagenomics and culture.</title>
        <authorList>
            <person name="Gilroy R."/>
            <person name="Ravi A."/>
            <person name="Getino M."/>
            <person name="Pursley I."/>
            <person name="Horton D.L."/>
            <person name="Alikhan N.F."/>
            <person name="Baker D."/>
            <person name="Gharbi K."/>
            <person name="Hall N."/>
            <person name="Watson M."/>
            <person name="Adriaenssens E.M."/>
            <person name="Foster-Nyarko E."/>
            <person name="Jarju S."/>
            <person name="Secka A."/>
            <person name="Antonio M."/>
            <person name="Oren A."/>
            <person name="Chaudhuri R.R."/>
            <person name="La Ragione R."/>
            <person name="Hildebrand F."/>
            <person name="Pallen M.J."/>
        </authorList>
    </citation>
    <scope>NUCLEOTIDE SEQUENCE</scope>
    <source>
        <strain evidence="8">6276</strain>
    </source>
</reference>
<proteinExistence type="inferred from homology"/>
<evidence type="ECO:0000256" key="7">
    <source>
        <dbReference type="HAMAP-Rule" id="MF_01337"/>
    </source>
</evidence>
<protein>
    <recommendedName>
        <fullName evidence="6 7">Large ribosomal subunit protein uL18</fullName>
    </recommendedName>
</protein>
<evidence type="ECO:0000256" key="2">
    <source>
        <dbReference type="ARBA" id="ARBA00022730"/>
    </source>
</evidence>
<gene>
    <name evidence="7" type="primary">rplR</name>
    <name evidence="8" type="ORF">IAC10_02280</name>
</gene>
<dbReference type="SUPFAM" id="SSF53137">
    <property type="entry name" value="Translational machinery components"/>
    <property type="match status" value="1"/>
</dbReference>
<dbReference type="HAMAP" id="MF_01337_B">
    <property type="entry name" value="Ribosomal_uL18_B"/>
    <property type="match status" value="1"/>
</dbReference>
<evidence type="ECO:0000256" key="1">
    <source>
        <dbReference type="ARBA" id="ARBA00007116"/>
    </source>
</evidence>
<dbReference type="PANTHER" id="PTHR12899">
    <property type="entry name" value="39S RIBOSOMAL PROTEIN L18, MITOCHONDRIAL"/>
    <property type="match status" value="1"/>
</dbReference>
<comment type="function">
    <text evidence="7">This is one of the proteins that bind and probably mediate the attachment of the 5S RNA into the large ribosomal subunit, where it forms part of the central protuberance.</text>
</comment>
<reference evidence="8" key="1">
    <citation type="submission" date="2020-10" db="EMBL/GenBank/DDBJ databases">
        <authorList>
            <person name="Gilroy R."/>
        </authorList>
    </citation>
    <scope>NUCLEOTIDE SEQUENCE</scope>
    <source>
        <strain evidence="8">6276</strain>
    </source>
</reference>
<dbReference type="GO" id="GO:0006412">
    <property type="term" value="P:translation"/>
    <property type="evidence" value="ECO:0007669"/>
    <property type="project" value="UniProtKB-UniRule"/>
</dbReference>
<evidence type="ECO:0000256" key="4">
    <source>
        <dbReference type="ARBA" id="ARBA00022980"/>
    </source>
</evidence>
<dbReference type="GO" id="GO:0022625">
    <property type="term" value="C:cytosolic large ribosomal subunit"/>
    <property type="evidence" value="ECO:0007669"/>
    <property type="project" value="TreeGrafter"/>
</dbReference>
<comment type="subunit">
    <text evidence="7">Part of the 50S ribosomal subunit; part of the 5S rRNA/L5/L18/L25 subcomplex. Contacts the 5S and 23S rRNAs.</text>
</comment>
<dbReference type="EMBL" id="DVIU01000045">
    <property type="protein sequence ID" value="HIS35446.1"/>
    <property type="molecule type" value="Genomic_DNA"/>
</dbReference>
<dbReference type="PANTHER" id="PTHR12899:SF3">
    <property type="entry name" value="LARGE RIBOSOMAL SUBUNIT PROTEIN UL18M"/>
    <property type="match status" value="1"/>
</dbReference>
<keyword evidence="3 7" id="KW-0694">RNA-binding</keyword>
<evidence type="ECO:0000313" key="9">
    <source>
        <dbReference type="Proteomes" id="UP000823928"/>
    </source>
</evidence>
<dbReference type="GO" id="GO:0003735">
    <property type="term" value="F:structural constituent of ribosome"/>
    <property type="evidence" value="ECO:0007669"/>
    <property type="project" value="InterPro"/>
</dbReference>
<evidence type="ECO:0000256" key="5">
    <source>
        <dbReference type="ARBA" id="ARBA00023274"/>
    </source>
</evidence>
<dbReference type="InterPro" id="IPR004389">
    <property type="entry name" value="Ribosomal_uL18_bac-type"/>
</dbReference>
<evidence type="ECO:0000313" key="8">
    <source>
        <dbReference type="EMBL" id="HIS35446.1"/>
    </source>
</evidence>
<evidence type="ECO:0000256" key="3">
    <source>
        <dbReference type="ARBA" id="ARBA00022884"/>
    </source>
</evidence>
<dbReference type="InterPro" id="IPR057268">
    <property type="entry name" value="Ribosomal_L18"/>
</dbReference>
<dbReference type="NCBIfam" id="TIGR00060">
    <property type="entry name" value="L18_bact"/>
    <property type="match status" value="1"/>
</dbReference>
<keyword evidence="4 7" id="KW-0689">Ribosomal protein</keyword>
<sequence length="122" mass="13450">MIKRKVRKPQVQKRHQSIRVKISGTKEFPRLAVYRSTKHIYAQLIDDENHVTLAAASSVDKELKEKLPHGGNIEAAKVVGAAIAEKAKKAGIECVVFDRGGFLYHGRVQALADAAREAGLCF</sequence>
<accession>A0A9D1EXA8</accession>
<dbReference type="Pfam" id="PF00861">
    <property type="entry name" value="Ribosomal_L18p"/>
    <property type="match status" value="1"/>
</dbReference>
<comment type="caution">
    <text evidence="8">The sequence shown here is derived from an EMBL/GenBank/DDBJ whole genome shotgun (WGS) entry which is preliminary data.</text>
</comment>
<dbReference type="Gene3D" id="3.30.420.100">
    <property type="match status" value="1"/>
</dbReference>
<name>A0A9D1EXA8_9BACT</name>
<keyword evidence="2 7" id="KW-0699">rRNA-binding</keyword>
<dbReference type="InterPro" id="IPR005484">
    <property type="entry name" value="Ribosomal_uL18_bac/plant/anim"/>
</dbReference>
<dbReference type="FunFam" id="3.30.420.100:FF:000001">
    <property type="entry name" value="50S ribosomal protein L18"/>
    <property type="match status" value="1"/>
</dbReference>
<organism evidence="8 9">
    <name type="scientific">Candidatus Scatousia excrementigallinarum</name>
    <dbReference type="NCBI Taxonomy" id="2840935"/>
    <lineage>
        <taxon>Bacteria</taxon>
        <taxon>Candidatus Scatousia</taxon>
    </lineage>
</organism>
<dbReference type="AlphaFoldDB" id="A0A9D1EXA8"/>
<keyword evidence="5 7" id="KW-0687">Ribonucleoprotein</keyword>